<evidence type="ECO:0000256" key="7">
    <source>
        <dbReference type="RuleBase" id="RU003812"/>
    </source>
</evidence>
<protein>
    <recommendedName>
        <fullName evidence="7">NH(3)-dependent NAD(+) synthetase</fullName>
        <ecNumber evidence="7">6.3.1.5</ecNumber>
    </recommendedName>
</protein>
<dbReference type="PATRIC" id="fig|1008153.3.peg.1457"/>
<organism evidence="10 11">
    <name type="scientific">Halalkalicoccus paucihalophilus</name>
    <dbReference type="NCBI Taxonomy" id="1008153"/>
    <lineage>
        <taxon>Archaea</taxon>
        <taxon>Methanobacteriati</taxon>
        <taxon>Methanobacteriota</taxon>
        <taxon>Stenosarchaea group</taxon>
        <taxon>Halobacteria</taxon>
        <taxon>Halobacteriales</taxon>
        <taxon>Halococcaceae</taxon>
        <taxon>Halalkalicoccus</taxon>
    </lineage>
</organism>
<comment type="similarity">
    <text evidence="6">Belongs to the NAD synthetase family.</text>
</comment>
<dbReference type="GO" id="GO:0003952">
    <property type="term" value="F:NAD+ synthase (glutamine-hydrolyzing) activity"/>
    <property type="evidence" value="ECO:0007669"/>
    <property type="project" value="InterPro"/>
</dbReference>
<dbReference type="EC" id="6.3.1.5" evidence="7"/>
<comment type="catalytic activity">
    <reaction evidence="7">
        <text>deamido-NAD(+) + NH4(+) + ATP = AMP + diphosphate + NAD(+) + H(+)</text>
        <dbReference type="Rhea" id="RHEA:21188"/>
        <dbReference type="ChEBI" id="CHEBI:15378"/>
        <dbReference type="ChEBI" id="CHEBI:28938"/>
        <dbReference type="ChEBI" id="CHEBI:30616"/>
        <dbReference type="ChEBI" id="CHEBI:33019"/>
        <dbReference type="ChEBI" id="CHEBI:57540"/>
        <dbReference type="ChEBI" id="CHEBI:58437"/>
        <dbReference type="ChEBI" id="CHEBI:456215"/>
        <dbReference type="EC" id="6.3.1.5"/>
    </reaction>
</comment>
<evidence type="ECO:0000259" key="9">
    <source>
        <dbReference type="Pfam" id="PF02540"/>
    </source>
</evidence>
<feature type="region of interest" description="Disordered" evidence="8">
    <location>
        <begin position="294"/>
        <end position="318"/>
    </location>
</feature>
<dbReference type="GO" id="GO:0009435">
    <property type="term" value="P:NAD+ biosynthetic process"/>
    <property type="evidence" value="ECO:0007669"/>
    <property type="project" value="UniProtKB-UniPathway"/>
</dbReference>
<comment type="caution">
    <text evidence="10">The sequence shown here is derived from an EMBL/GenBank/DDBJ whole genome shotgun (WGS) entry which is preliminary data.</text>
</comment>
<dbReference type="Proteomes" id="UP000075321">
    <property type="component" value="Unassembled WGS sequence"/>
</dbReference>
<dbReference type="InterPro" id="IPR003694">
    <property type="entry name" value="NAD_synthase"/>
</dbReference>
<dbReference type="AlphaFoldDB" id="A0A151AFA0"/>
<evidence type="ECO:0000256" key="8">
    <source>
        <dbReference type="SAM" id="MobiDB-lite"/>
    </source>
</evidence>
<name>A0A151AFA0_9EURY</name>
<dbReference type="Pfam" id="PF02540">
    <property type="entry name" value="NAD_synthase"/>
    <property type="match status" value="1"/>
</dbReference>
<reference evidence="10 11" key="1">
    <citation type="submission" date="2016-02" db="EMBL/GenBank/DDBJ databases">
        <title>Genome sequence of Halalkalicoccus paucihalophilus DSM 24557.</title>
        <authorList>
            <person name="Poehlein A."/>
            <person name="Daniel R."/>
        </authorList>
    </citation>
    <scope>NUCLEOTIDE SEQUENCE [LARGE SCALE GENOMIC DNA]</scope>
    <source>
        <strain evidence="10 11">DSM 24557</strain>
    </source>
</reference>
<dbReference type="InterPro" id="IPR022310">
    <property type="entry name" value="NAD/GMP_synthase"/>
</dbReference>
<keyword evidence="11" id="KW-1185">Reference proteome</keyword>
<dbReference type="GO" id="GO:0005524">
    <property type="term" value="F:ATP binding"/>
    <property type="evidence" value="ECO:0007669"/>
    <property type="project" value="UniProtKB-KW"/>
</dbReference>
<dbReference type="Gene3D" id="3.40.50.620">
    <property type="entry name" value="HUPs"/>
    <property type="match status" value="1"/>
</dbReference>
<evidence type="ECO:0000256" key="5">
    <source>
        <dbReference type="ARBA" id="ARBA00023027"/>
    </source>
</evidence>
<evidence type="ECO:0000313" key="11">
    <source>
        <dbReference type="Proteomes" id="UP000075321"/>
    </source>
</evidence>
<dbReference type="OrthoDB" id="39312at2157"/>
<dbReference type="NCBIfam" id="NF010587">
    <property type="entry name" value="PRK13980.1"/>
    <property type="match status" value="1"/>
</dbReference>
<keyword evidence="5 6" id="KW-0520">NAD</keyword>
<dbReference type="PANTHER" id="PTHR23090">
    <property type="entry name" value="NH 3 /GLUTAMINE-DEPENDENT NAD + SYNTHETASE"/>
    <property type="match status" value="1"/>
</dbReference>
<dbReference type="GO" id="GO:0005737">
    <property type="term" value="C:cytoplasm"/>
    <property type="evidence" value="ECO:0007669"/>
    <property type="project" value="InterPro"/>
</dbReference>
<keyword evidence="3 6" id="KW-0547">Nucleotide-binding</keyword>
<gene>
    <name evidence="10" type="primary">nadE_2</name>
    <name evidence="10" type="ORF">HAPAU_14430</name>
</gene>
<evidence type="ECO:0000256" key="4">
    <source>
        <dbReference type="ARBA" id="ARBA00022840"/>
    </source>
</evidence>
<evidence type="ECO:0000256" key="2">
    <source>
        <dbReference type="ARBA" id="ARBA00022598"/>
    </source>
</evidence>
<evidence type="ECO:0000256" key="6">
    <source>
        <dbReference type="RuleBase" id="RU003811"/>
    </source>
</evidence>
<dbReference type="SUPFAM" id="SSF52402">
    <property type="entry name" value="Adenine nucleotide alpha hydrolases-like"/>
    <property type="match status" value="1"/>
</dbReference>
<dbReference type="CDD" id="cd00553">
    <property type="entry name" value="NAD_synthase"/>
    <property type="match status" value="1"/>
</dbReference>
<dbReference type="InterPro" id="IPR014729">
    <property type="entry name" value="Rossmann-like_a/b/a_fold"/>
</dbReference>
<dbReference type="GO" id="GO:0004359">
    <property type="term" value="F:glutaminase activity"/>
    <property type="evidence" value="ECO:0007669"/>
    <property type="project" value="InterPro"/>
</dbReference>
<sequence>MSFVCLRTVLIFLRKNENIVKRERINGISEIYTTNDRLGTDRHEEGFLTDPIEAERVRAEVVSFVRQCVEEADAEGVVVPMSGGIDSTVTAAVAAAALEPDRVLALGLPCHKTEYPDTSDARTIATGLGIEHREIQLRGLLDRFEERVASTLGSTADQDVTGNVVARLRMVCAYYAANTRSALVLGTANRSELLLGYFTKYGDGGADLFPLGDLYKTEIRALAPRVGVPKRIIEKDPTAGFWVGQTDEEDLGATYDVIDRILLRLVDRDEHPETVAAELDVRVDAVEEYGHHCVASAHKRTSPPTPGIGDRVSSTPAR</sequence>
<evidence type="ECO:0000313" key="10">
    <source>
        <dbReference type="EMBL" id="KYH26346.1"/>
    </source>
</evidence>
<feature type="domain" description="NAD/GMP synthase" evidence="9">
    <location>
        <begin position="60"/>
        <end position="303"/>
    </location>
</feature>
<comment type="pathway">
    <text evidence="1">Cofactor biosynthesis; NAD(+) biosynthesis.</text>
</comment>
<dbReference type="EMBL" id="LTAZ01000004">
    <property type="protein sequence ID" value="KYH26346.1"/>
    <property type="molecule type" value="Genomic_DNA"/>
</dbReference>
<evidence type="ECO:0000256" key="1">
    <source>
        <dbReference type="ARBA" id="ARBA00004790"/>
    </source>
</evidence>
<evidence type="ECO:0000256" key="3">
    <source>
        <dbReference type="ARBA" id="ARBA00022741"/>
    </source>
</evidence>
<proteinExistence type="inferred from homology"/>
<keyword evidence="4 6" id="KW-0067">ATP-binding</keyword>
<keyword evidence="2 6" id="KW-0436">Ligase</keyword>
<dbReference type="PANTHER" id="PTHR23090:SF9">
    <property type="entry name" value="GLUTAMINE-DEPENDENT NAD(+) SYNTHETASE"/>
    <property type="match status" value="1"/>
</dbReference>
<dbReference type="GO" id="GO:0008795">
    <property type="term" value="F:NAD+ synthase activity"/>
    <property type="evidence" value="ECO:0007669"/>
    <property type="project" value="UniProtKB-EC"/>
</dbReference>
<accession>A0A151AFA0</accession>
<dbReference type="NCBIfam" id="TIGR00552">
    <property type="entry name" value="nadE"/>
    <property type="match status" value="1"/>
</dbReference>
<dbReference type="UniPathway" id="UPA00253">
    <property type="reaction ID" value="UER00333"/>
</dbReference>